<dbReference type="PATRIC" id="fig|291169.3.peg.650"/>
<feature type="transmembrane region" description="Helical" evidence="4">
    <location>
        <begin position="167"/>
        <end position="188"/>
    </location>
</feature>
<name>A0A1E3GUR8_9GAMM</name>
<evidence type="ECO:0000256" key="2">
    <source>
        <dbReference type="ARBA" id="ARBA00022989"/>
    </source>
</evidence>
<proteinExistence type="predicted"/>
<dbReference type="AlphaFoldDB" id="A0A1E3GUR8"/>
<dbReference type="InterPro" id="IPR036259">
    <property type="entry name" value="MFS_trans_sf"/>
</dbReference>
<dbReference type="Proteomes" id="UP000094379">
    <property type="component" value="Unassembled WGS sequence"/>
</dbReference>
<evidence type="ECO:0000256" key="1">
    <source>
        <dbReference type="ARBA" id="ARBA00022692"/>
    </source>
</evidence>
<feature type="transmembrane region" description="Helical" evidence="4">
    <location>
        <begin position="304"/>
        <end position="327"/>
    </location>
</feature>
<dbReference type="EMBL" id="MCRI01000003">
    <property type="protein sequence ID" value="ODN67812.1"/>
    <property type="molecule type" value="Genomic_DNA"/>
</dbReference>
<keyword evidence="1 4" id="KW-0812">Transmembrane</keyword>
<keyword evidence="7" id="KW-1185">Reference proteome</keyword>
<organism evidence="6 7">
    <name type="scientific">Methylophaga muralis</name>
    <dbReference type="NCBI Taxonomy" id="291169"/>
    <lineage>
        <taxon>Bacteria</taxon>
        <taxon>Pseudomonadati</taxon>
        <taxon>Pseudomonadota</taxon>
        <taxon>Gammaproteobacteria</taxon>
        <taxon>Thiotrichales</taxon>
        <taxon>Piscirickettsiaceae</taxon>
        <taxon>Methylophaga</taxon>
    </lineage>
</organism>
<feature type="transmembrane region" description="Helical" evidence="4">
    <location>
        <begin position="140"/>
        <end position="161"/>
    </location>
</feature>
<gene>
    <name evidence="6" type="primary">yycB</name>
    <name evidence="6" type="ORF">A9E74_00648</name>
</gene>
<sequence length="400" mass="43604">MSASEYEYSTMERIIFAEVIVLVALNLRPILASVGPLLPAIQHDITLSFKLASLLTTLPVFAMGLFCLAGYKLAQRFGTNQIITFSIVLLAIAAGLRIWSFNAYALIFTALLAGLGIALIQALMPMVIKNIYGPQHPKMMGLYITGIMAGAALSASISPFIEAEYGWRMGLGSWSLLAVIALIAWWIYKPDARRFDDKDDSQNIATPGLWRNRRSWYLAIFFSLGSSGYVCVLAWLSPYAIEQGFTAKQAGLMLGLLTAMEVVAGLLFPALSSKNIDRRLILYILCILQIIGFGGMALRPDISLWLWSAIAGLGIGGIFPMALIVTMDHHSNSMIAGKLTGFVQGFGAMIAAIAPWIAGWIRDSSESFSVAWILLAGLGIVGLLMAIAFNPKYYSNYYSQ</sequence>
<feature type="transmembrane region" description="Helical" evidence="4">
    <location>
        <begin position="339"/>
        <end position="358"/>
    </location>
</feature>
<dbReference type="GO" id="GO:0022857">
    <property type="term" value="F:transmembrane transporter activity"/>
    <property type="evidence" value="ECO:0007669"/>
    <property type="project" value="InterPro"/>
</dbReference>
<reference evidence="6 7" key="1">
    <citation type="submission" date="2016-07" db="EMBL/GenBank/DDBJ databases">
        <title>Draft Genome Sequence of Methylophaga muralis Bur 1.</title>
        <authorList>
            <person name="Vasilenko O.V."/>
            <person name="Doronina N.V."/>
            <person name="Shmareva M.N."/>
            <person name="Tarlachkov S.V."/>
            <person name="Mustakhimov I."/>
            <person name="Trotsenko Y.A."/>
        </authorList>
    </citation>
    <scope>NUCLEOTIDE SEQUENCE [LARGE SCALE GENOMIC DNA]</scope>
    <source>
        <strain evidence="6 7">Bur 1</strain>
    </source>
</reference>
<feature type="transmembrane region" description="Helical" evidence="4">
    <location>
        <begin position="82"/>
        <end position="99"/>
    </location>
</feature>
<feature type="transmembrane region" description="Helical" evidence="4">
    <location>
        <begin position="216"/>
        <end position="237"/>
    </location>
</feature>
<evidence type="ECO:0000256" key="3">
    <source>
        <dbReference type="ARBA" id="ARBA00023136"/>
    </source>
</evidence>
<comment type="caution">
    <text evidence="6">The sequence shown here is derived from an EMBL/GenBank/DDBJ whole genome shotgun (WGS) entry which is preliminary data.</text>
</comment>
<dbReference type="InterPro" id="IPR052524">
    <property type="entry name" value="MFS_Cyanate_Porter"/>
</dbReference>
<keyword evidence="3 4" id="KW-0472">Membrane</keyword>
<dbReference type="InterPro" id="IPR011701">
    <property type="entry name" value="MFS"/>
</dbReference>
<dbReference type="RefSeq" id="WP_069295184.1">
    <property type="nucleotide sequence ID" value="NZ_MCRI01000003.1"/>
</dbReference>
<accession>A0A1E3GUR8</accession>
<dbReference type="PANTHER" id="PTHR23523:SF1">
    <property type="entry name" value="CYANATE TRANSPORT PROTEIN CYNX"/>
    <property type="match status" value="1"/>
</dbReference>
<dbReference type="SUPFAM" id="SSF103473">
    <property type="entry name" value="MFS general substrate transporter"/>
    <property type="match status" value="1"/>
</dbReference>
<feature type="transmembrane region" description="Helical" evidence="4">
    <location>
        <begin position="280"/>
        <end position="298"/>
    </location>
</feature>
<dbReference type="PROSITE" id="PS50850">
    <property type="entry name" value="MFS"/>
    <property type="match status" value="1"/>
</dbReference>
<feature type="transmembrane region" description="Helical" evidence="4">
    <location>
        <begin position="12"/>
        <end position="31"/>
    </location>
</feature>
<keyword evidence="2 4" id="KW-1133">Transmembrane helix</keyword>
<feature type="transmembrane region" description="Helical" evidence="4">
    <location>
        <begin position="370"/>
        <end position="389"/>
    </location>
</feature>
<evidence type="ECO:0000256" key="4">
    <source>
        <dbReference type="SAM" id="Phobius"/>
    </source>
</evidence>
<dbReference type="Gene3D" id="1.20.1250.20">
    <property type="entry name" value="MFS general substrate transporter like domains"/>
    <property type="match status" value="2"/>
</dbReference>
<evidence type="ECO:0000259" key="5">
    <source>
        <dbReference type="PROSITE" id="PS50850"/>
    </source>
</evidence>
<protein>
    <submittedName>
        <fullName evidence="6">Putative transporter YycB</fullName>
    </submittedName>
</protein>
<dbReference type="PANTHER" id="PTHR23523">
    <property type="match status" value="1"/>
</dbReference>
<dbReference type="NCBIfam" id="NF007256">
    <property type="entry name" value="PRK09705.1"/>
    <property type="match status" value="1"/>
</dbReference>
<feature type="transmembrane region" description="Helical" evidence="4">
    <location>
        <begin position="105"/>
        <end position="128"/>
    </location>
</feature>
<dbReference type="InterPro" id="IPR020846">
    <property type="entry name" value="MFS_dom"/>
</dbReference>
<evidence type="ECO:0000313" key="6">
    <source>
        <dbReference type="EMBL" id="ODN67812.1"/>
    </source>
</evidence>
<feature type="transmembrane region" description="Helical" evidence="4">
    <location>
        <begin position="51"/>
        <end position="70"/>
    </location>
</feature>
<feature type="transmembrane region" description="Helical" evidence="4">
    <location>
        <begin position="249"/>
        <end position="268"/>
    </location>
</feature>
<dbReference type="Pfam" id="PF07690">
    <property type="entry name" value="MFS_1"/>
    <property type="match status" value="1"/>
</dbReference>
<dbReference type="STRING" id="291169.A9E74_00648"/>
<feature type="domain" description="Major facilitator superfamily (MFS) profile" evidence="5">
    <location>
        <begin position="12"/>
        <end position="394"/>
    </location>
</feature>
<evidence type="ECO:0000313" key="7">
    <source>
        <dbReference type="Proteomes" id="UP000094379"/>
    </source>
</evidence>